<dbReference type="Pfam" id="PF02518">
    <property type="entry name" value="HATPase_c"/>
    <property type="match status" value="1"/>
</dbReference>
<evidence type="ECO:0000256" key="3">
    <source>
        <dbReference type="ARBA" id="ARBA00022553"/>
    </source>
</evidence>
<dbReference type="EMBL" id="JADEWL010000001">
    <property type="protein sequence ID" value="MBE9211136.1"/>
    <property type="molecule type" value="Genomic_DNA"/>
</dbReference>
<dbReference type="GO" id="GO:0000155">
    <property type="term" value="F:phosphorelay sensor kinase activity"/>
    <property type="evidence" value="ECO:0007669"/>
    <property type="project" value="TreeGrafter"/>
</dbReference>
<dbReference type="EC" id="2.7.13.3" evidence="2"/>
<feature type="domain" description="Histidine kinase" evidence="6">
    <location>
        <begin position="151"/>
        <end position="370"/>
    </location>
</feature>
<keyword evidence="8" id="KW-1185">Reference proteome</keyword>
<evidence type="ECO:0000313" key="8">
    <source>
        <dbReference type="Proteomes" id="UP000620559"/>
    </source>
</evidence>
<dbReference type="SUPFAM" id="SSF55874">
    <property type="entry name" value="ATPase domain of HSP90 chaperone/DNA topoisomerase II/histidine kinase"/>
    <property type="match status" value="1"/>
</dbReference>
<dbReference type="InterPro" id="IPR036890">
    <property type="entry name" value="HATPase_C_sf"/>
</dbReference>
<dbReference type="InterPro" id="IPR004358">
    <property type="entry name" value="Sig_transdc_His_kin-like_C"/>
</dbReference>
<dbReference type="RefSeq" id="WP_193915473.1">
    <property type="nucleotide sequence ID" value="NZ_JADEWL010000001.1"/>
</dbReference>
<evidence type="ECO:0000256" key="4">
    <source>
        <dbReference type="ARBA" id="ARBA00022777"/>
    </source>
</evidence>
<dbReference type="PANTHER" id="PTHR43547:SF2">
    <property type="entry name" value="HYBRID SIGNAL TRANSDUCTION HISTIDINE KINASE C"/>
    <property type="match status" value="1"/>
</dbReference>
<evidence type="ECO:0000256" key="2">
    <source>
        <dbReference type="ARBA" id="ARBA00012438"/>
    </source>
</evidence>
<dbReference type="Proteomes" id="UP000620559">
    <property type="component" value="Unassembled WGS sequence"/>
</dbReference>
<reference evidence="7" key="1">
    <citation type="submission" date="2020-10" db="EMBL/GenBank/DDBJ databases">
        <authorList>
            <person name="Castelo-Branco R."/>
            <person name="Eusebio N."/>
            <person name="Adriana R."/>
            <person name="Vieira A."/>
            <person name="Brugerolle De Fraissinette N."/>
            <person name="Rezende De Castro R."/>
            <person name="Schneider M.P."/>
            <person name="Vasconcelos V."/>
            <person name="Leao P.N."/>
        </authorList>
    </citation>
    <scope>NUCLEOTIDE SEQUENCE</scope>
    <source>
        <strain evidence="7">LEGE 06105</strain>
    </source>
</reference>
<sequence length="375" mass="42983">MSESITAEIFAALDILVLERLDFGKFKISGNIPKWVRRFCRKIFKPGMEILIPEEEFPFLENFLIDGEEYWQNNHEKPLKSGIWTDLDISGNEFHFEASVLFANHKKILLVEMMSDAYIEKQSLIQQARENKLNYQHILKENQKKEVLIHCIIHDVAGQLSGINCCLALLELENLTEKGKERLEIGRKQTIKQEMLIREILNAFSQEIQSLENFTDDVETAPDVLVSVSDAIELFTPSFTLNQMRLQLSSDIDLTADWRIVGDKSRLDRILANLIENAFRHSPSNTTVTINLQQQEDYILVSVEDEGSGVPEEIADTLFQKFTQGKKKFGKSGLGLYFCKITVERWGGEIGFTPRENGGSRFWFTLLKAVRSNGE</sequence>
<comment type="catalytic activity">
    <reaction evidence="1">
        <text>ATP + protein L-histidine = ADP + protein N-phospho-L-histidine.</text>
        <dbReference type="EC" id="2.7.13.3"/>
    </reaction>
</comment>
<dbReference type="InterPro" id="IPR003594">
    <property type="entry name" value="HATPase_dom"/>
</dbReference>
<dbReference type="PRINTS" id="PR00344">
    <property type="entry name" value="BCTRLSENSOR"/>
</dbReference>
<dbReference type="AlphaFoldDB" id="A0A8J7FBF3"/>
<accession>A0A8J7FBF3</accession>
<organism evidence="7 8">
    <name type="scientific">Plectonema cf. radiosum LEGE 06105</name>
    <dbReference type="NCBI Taxonomy" id="945769"/>
    <lineage>
        <taxon>Bacteria</taxon>
        <taxon>Bacillati</taxon>
        <taxon>Cyanobacteriota</taxon>
        <taxon>Cyanophyceae</taxon>
        <taxon>Oscillatoriophycideae</taxon>
        <taxon>Oscillatoriales</taxon>
        <taxon>Microcoleaceae</taxon>
        <taxon>Plectonema</taxon>
    </lineage>
</organism>
<keyword evidence="3" id="KW-0597">Phosphoprotein</keyword>
<evidence type="ECO:0000256" key="5">
    <source>
        <dbReference type="ARBA" id="ARBA00023012"/>
    </source>
</evidence>
<gene>
    <name evidence="7" type="ORF">IQ247_00125</name>
</gene>
<protein>
    <recommendedName>
        <fullName evidence="2">histidine kinase</fullName>
        <ecNumber evidence="2">2.7.13.3</ecNumber>
    </recommendedName>
</protein>
<proteinExistence type="predicted"/>
<keyword evidence="5" id="KW-0902">Two-component regulatory system</keyword>
<keyword evidence="4 7" id="KW-0418">Kinase</keyword>
<keyword evidence="4 7" id="KW-0808">Transferase</keyword>
<dbReference type="PROSITE" id="PS50109">
    <property type="entry name" value="HIS_KIN"/>
    <property type="match status" value="1"/>
</dbReference>
<evidence type="ECO:0000259" key="6">
    <source>
        <dbReference type="PROSITE" id="PS50109"/>
    </source>
</evidence>
<comment type="caution">
    <text evidence="7">The sequence shown here is derived from an EMBL/GenBank/DDBJ whole genome shotgun (WGS) entry which is preliminary data.</text>
</comment>
<evidence type="ECO:0000313" key="7">
    <source>
        <dbReference type="EMBL" id="MBE9211136.1"/>
    </source>
</evidence>
<dbReference type="PANTHER" id="PTHR43547">
    <property type="entry name" value="TWO-COMPONENT HISTIDINE KINASE"/>
    <property type="match status" value="1"/>
</dbReference>
<dbReference type="InterPro" id="IPR005467">
    <property type="entry name" value="His_kinase_dom"/>
</dbReference>
<name>A0A8J7FBF3_9CYAN</name>
<evidence type="ECO:0000256" key="1">
    <source>
        <dbReference type="ARBA" id="ARBA00000085"/>
    </source>
</evidence>
<dbReference type="Gene3D" id="3.30.565.10">
    <property type="entry name" value="Histidine kinase-like ATPase, C-terminal domain"/>
    <property type="match status" value="1"/>
</dbReference>
<dbReference type="SMART" id="SM00387">
    <property type="entry name" value="HATPase_c"/>
    <property type="match status" value="1"/>
</dbReference>